<proteinExistence type="predicted"/>
<organism evidence="2 3">
    <name type="scientific">Hypocrea jecorina (strain ATCC 56765 / BCRC 32924 / NRRL 11460 / Rut C-30)</name>
    <name type="common">Trichoderma reesei</name>
    <dbReference type="NCBI Taxonomy" id="1344414"/>
    <lineage>
        <taxon>Eukaryota</taxon>
        <taxon>Fungi</taxon>
        <taxon>Dikarya</taxon>
        <taxon>Ascomycota</taxon>
        <taxon>Pezizomycotina</taxon>
        <taxon>Sordariomycetes</taxon>
        <taxon>Hypocreomycetidae</taxon>
        <taxon>Hypocreales</taxon>
        <taxon>Hypocreaceae</taxon>
        <taxon>Trichoderma</taxon>
    </lineage>
</organism>
<feature type="chain" id="PRO_5001534329" evidence="1">
    <location>
        <begin position="22"/>
        <end position="109"/>
    </location>
</feature>
<keyword evidence="1" id="KW-0732">Signal</keyword>
<dbReference type="Proteomes" id="UP000024376">
    <property type="component" value="Unassembled WGS sequence"/>
</dbReference>
<reference evidence="3" key="1">
    <citation type="journal article" date="2013" name="Ind. Biotechnol.">
        <title>Comparative genomics analysis of Trichoderma reesei strains.</title>
        <authorList>
            <person name="Koike H."/>
            <person name="Aerts A."/>
            <person name="LaButti K."/>
            <person name="Grigoriev I.V."/>
            <person name="Baker S.E."/>
        </authorList>
    </citation>
    <scope>NUCLEOTIDE SEQUENCE [LARGE SCALE GENOMIC DNA]</scope>
    <source>
        <strain evidence="3">ATCC 56765 / BCRC 32924 / NRRL 11460 / Rut C-30</strain>
    </source>
</reference>
<sequence length="109" mass="11595">MILKSLLPTLSLLLLLLSTHAKTTTTTPPIRTTSSFPFSNNTNSSNAAPAPTITPGPLHCDITYCVNGTSYCHFWAGVTTWHKTGPSPGELVTTLGVCKLGRPRTKTAV</sequence>
<protein>
    <submittedName>
        <fullName evidence="2">Uncharacterized protein</fullName>
    </submittedName>
</protein>
<dbReference type="HOGENOM" id="CLU_2223627_0_0_1"/>
<dbReference type="KEGG" id="trr:M419DRAFT_74007"/>
<dbReference type="AlphaFoldDB" id="A0A024SHE6"/>
<feature type="signal peptide" evidence="1">
    <location>
        <begin position="1"/>
        <end position="21"/>
    </location>
</feature>
<name>A0A024SHE6_HYPJR</name>
<gene>
    <name evidence="2" type="ORF">M419DRAFT_74007</name>
</gene>
<accession>A0A024SHE6</accession>
<evidence type="ECO:0000313" key="2">
    <source>
        <dbReference type="EMBL" id="ETS03916.1"/>
    </source>
</evidence>
<evidence type="ECO:0000256" key="1">
    <source>
        <dbReference type="SAM" id="SignalP"/>
    </source>
</evidence>
<dbReference type="EMBL" id="KI911142">
    <property type="protein sequence ID" value="ETS03916.1"/>
    <property type="molecule type" value="Genomic_DNA"/>
</dbReference>
<evidence type="ECO:0000313" key="3">
    <source>
        <dbReference type="Proteomes" id="UP000024376"/>
    </source>
</evidence>
<dbReference type="OrthoDB" id="4837799at2759"/>